<dbReference type="EMBL" id="WHWB01034799">
    <property type="protein sequence ID" value="KAJ7403873.1"/>
    <property type="molecule type" value="Genomic_DNA"/>
</dbReference>
<evidence type="ECO:0000256" key="1">
    <source>
        <dbReference type="SAM" id="MobiDB-lite"/>
    </source>
</evidence>
<reference evidence="2" key="1">
    <citation type="submission" date="2019-10" db="EMBL/GenBank/DDBJ databases">
        <authorList>
            <person name="Soares A.E.R."/>
            <person name="Aleixo A."/>
            <person name="Schneider P."/>
            <person name="Miyaki C.Y."/>
            <person name="Schneider M.P."/>
            <person name="Mello C."/>
            <person name="Vasconcelos A.T.R."/>
        </authorList>
    </citation>
    <scope>NUCLEOTIDE SEQUENCE</scope>
    <source>
        <tissue evidence="2">Muscle</tissue>
    </source>
</reference>
<name>A0ABQ9CPQ8_9PASS</name>
<accession>A0ABQ9CPQ8</accession>
<protein>
    <submittedName>
        <fullName evidence="2">Uncharacterized protein</fullName>
    </submittedName>
</protein>
<keyword evidence="3" id="KW-1185">Reference proteome</keyword>
<evidence type="ECO:0000313" key="2">
    <source>
        <dbReference type="EMBL" id="KAJ7403873.1"/>
    </source>
</evidence>
<feature type="compositionally biased region" description="Basic residues" evidence="1">
    <location>
        <begin position="34"/>
        <end position="45"/>
    </location>
</feature>
<organism evidence="2 3">
    <name type="scientific">Willisornis vidua</name>
    <name type="common">Xingu scale-backed antbird</name>
    <dbReference type="NCBI Taxonomy" id="1566151"/>
    <lineage>
        <taxon>Eukaryota</taxon>
        <taxon>Metazoa</taxon>
        <taxon>Chordata</taxon>
        <taxon>Craniata</taxon>
        <taxon>Vertebrata</taxon>
        <taxon>Euteleostomi</taxon>
        <taxon>Archelosauria</taxon>
        <taxon>Archosauria</taxon>
        <taxon>Dinosauria</taxon>
        <taxon>Saurischia</taxon>
        <taxon>Theropoda</taxon>
        <taxon>Coelurosauria</taxon>
        <taxon>Aves</taxon>
        <taxon>Neognathae</taxon>
        <taxon>Neoaves</taxon>
        <taxon>Telluraves</taxon>
        <taxon>Australaves</taxon>
        <taxon>Passeriformes</taxon>
        <taxon>Thamnophilidae</taxon>
        <taxon>Willisornis</taxon>
    </lineage>
</organism>
<sequence length="100" mass="11428">MLASSAMEKDLGVLVNGKSNMSQQCPGSQEGQTRPRRHHAQHRHQSREGIVPLCSALEQPHLEYCVQFGAPQYQKDIKLLENIQRIMKMVKGLEEKPYEE</sequence>
<feature type="region of interest" description="Disordered" evidence="1">
    <location>
        <begin position="1"/>
        <end position="47"/>
    </location>
</feature>
<evidence type="ECO:0000313" key="3">
    <source>
        <dbReference type="Proteomes" id="UP001145742"/>
    </source>
</evidence>
<feature type="compositionally biased region" description="Polar residues" evidence="1">
    <location>
        <begin position="17"/>
        <end position="31"/>
    </location>
</feature>
<dbReference type="Proteomes" id="UP001145742">
    <property type="component" value="Unassembled WGS sequence"/>
</dbReference>
<comment type="caution">
    <text evidence="2">The sequence shown here is derived from an EMBL/GenBank/DDBJ whole genome shotgun (WGS) entry which is preliminary data.</text>
</comment>
<proteinExistence type="predicted"/>
<gene>
    <name evidence="2" type="ORF">WISP_148787</name>
</gene>